<comment type="caution">
    <text evidence="1">The sequence shown here is derived from an EMBL/GenBank/DDBJ whole genome shotgun (WGS) entry which is preliminary data.</text>
</comment>
<name>A0A4C1Y1S0_EUMVA</name>
<organism evidence="1 2">
    <name type="scientific">Eumeta variegata</name>
    <name type="common">Bagworm moth</name>
    <name type="synonym">Eumeta japonica</name>
    <dbReference type="NCBI Taxonomy" id="151549"/>
    <lineage>
        <taxon>Eukaryota</taxon>
        <taxon>Metazoa</taxon>
        <taxon>Ecdysozoa</taxon>
        <taxon>Arthropoda</taxon>
        <taxon>Hexapoda</taxon>
        <taxon>Insecta</taxon>
        <taxon>Pterygota</taxon>
        <taxon>Neoptera</taxon>
        <taxon>Endopterygota</taxon>
        <taxon>Lepidoptera</taxon>
        <taxon>Glossata</taxon>
        <taxon>Ditrysia</taxon>
        <taxon>Tineoidea</taxon>
        <taxon>Psychidae</taxon>
        <taxon>Oiketicinae</taxon>
        <taxon>Eumeta</taxon>
    </lineage>
</organism>
<sequence length="82" mass="9259">MGRRKNPLWAVHAPGHTGFDVFVESGRQHSDADGARLLWVLSDQHLGIGFRENFQFELKNLGIPEARIRSGLMTLYGRNVGR</sequence>
<gene>
    <name evidence="1" type="ORF">EVAR_46676_1</name>
</gene>
<protein>
    <submittedName>
        <fullName evidence="1">Uncharacterized protein</fullName>
    </submittedName>
</protein>
<proteinExistence type="predicted"/>
<keyword evidence="2" id="KW-1185">Reference proteome</keyword>
<reference evidence="1 2" key="1">
    <citation type="journal article" date="2019" name="Commun. Biol.">
        <title>The bagworm genome reveals a unique fibroin gene that provides high tensile strength.</title>
        <authorList>
            <person name="Kono N."/>
            <person name="Nakamura H."/>
            <person name="Ohtoshi R."/>
            <person name="Tomita M."/>
            <person name="Numata K."/>
            <person name="Arakawa K."/>
        </authorList>
    </citation>
    <scope>NUCLEOTIDE SEQUENCE [LARGE SCALE GENOMIC DNA]</scope>
</reference>
<dbReference type="Proteomes" id="UP000299102">
    <property type="component" value="Unassembled WGS sequence"/>
</dbReference>
<evidence type="ECO:0000313" key="1">
    <source>
        <dbReference type="EMBL" id="GBP70181.1"/>
    </source>
</evidence>
<evidence type="ECO:0000313" key="2">
    <source>
        <dbReference type="Proteomes" id="UP000299102"/>
    </source>
</evidence>
<dbReference type="EMBL" id="BGZK01001066">
    <property type="protein sequence ID" value="GBP70181.1"/>
    <property type="molecule type" value="Genomic_DNA"/>
</dbReference>
<dbReference type="AlphaFoldDB" id="A0A4C1Y1S0"/>
<accession>A0A4C1Y1S0</accession>